<evidence type="ECO:0000313" key="1">
    <source>
        <dbReference type="EMBL" id="OAP87332.1"/>
    </source>
</evidence>
<dbReference type="Proteomes" id="UP000078302">
    <property type="component" value="Unassembled WGS sequence"/>
</dbReference>
<dbReference type="EMBL" id="LVXZ01000280">
    <property type="protein sequence ID" value="OAP87332.1"/>
    <property type="molecule type" value="Genomic_DNA"/>
</dbReference>
<proteinExistence type="predicted"/>
<keyword evidence="2" id="KW-1185">Reference proteome</keyword>
<reference evidence="1 2" key="1">
    <citation type="submission" date="2016-04" db="EMBL/GenBank/DDBJ databases">
        <title>Acidithiobacillus ferrooxidans genome sequencing and assembly.</title>
        <authorList>
            <person name="Zhou Z."/>
        </authorList>
    </citation>
    <scope>NUCLEOTIDE SEQUENCE [LARGE SCALE GENOMIC DNA]</scope>
    <source>
        <strain evidence="1 2">BY0502</strain>
    </source>
</reference>
<dbReference type="RefSeq" id="WP_064220267.1">
    <property type="nucleotide sequence ID" value="NZ_LVXZ01000280.1"/>
</dbReference>
<evidence type="ECO:0000313" key="2">
    <source>
        <dbReference type="Proteomes" id="UP000078302"/>
    </source>
</evidence>
<name>A0A179B6J7_ACIFR</name>
<comment type="caution">
    <text evidence="1">The sequence shown here is derived from an EMBL/GenBank/DDBJ whole genome shotgun (WGS) entry which is preliminary data.</text>
</comment>
<organism evidence="1 2">
    <name type="scientific">Acidithiobacillus ferrooxidans</name>
    <name type="common">Thiobacillus ferrooxidans</name>
    <dbReference type="NCBI Taxonomy" id="920"/>
    <lineage>
        <taxon>Bacteria</taxon>
        <taxon>Pseudomonadati</taxon>
        <taxon>Pseudomonadota</taxon>
        <taxon>Acidithiobacillia</taxon>
        <taxon>Acidithiobacillales</taxon>
        <taxon>Acidithiobacillaceae</taxon>
        <taxon>Acidithiobacillus</taxon>
    </lineage>
</organism>
<dbReference type="AlphaFoldDB" id="A0A179B6J7"/>
<gene>
    <name evidence="1" type="ORF">A4H96_14765</name>
</gene>
<sequence>MHVDADNRVLNEDAHARQCALLQTINQRNFGYFEQELLKKLGLEQEIKSIDVEIKDVRRLAATSPTLEGKLSWQKKQRELEARRGKLRRDLFARQDEVKAQHNDLITQLEGQQQQVEEYTLFTIEWELK</sequence>
<accession>A0A179B6J7</accession>
<protein>
    <submittedName>
        <fullName evidence="1">Uncharacterized protein</fullName>
    </submittedName>
</protein>